<dbReference type="InterPro" id="IPR052024">
    <property type="entry name" value="Methanogen_methyltrans"/>
</dbReference>
<accession>X1DH49</accession>
<proteinExistence type="predicted"/>
<evidence type="ECO:0000313" key="2">
    <source>
        <dbReference type="EMBL" id="GAG95761.1"/>
    </source>
</evidence>
<gene>
    <name evidence="2" type="ORF">S01H4_36874</name>
</gene>
<dbReference type="PANTHER" id="PTHR47099">
    <property type="entry name" value="METHYLCOBAMIDE:COM METHYLTRANSFERASE MTBA"/>
    <property type="match status" value="1"/>
</dbReference>
<feature type="domain" description="Uroporphyrinogen decarboxylase (URO-D)" evidence="1">
    <location>
        <begin position="8"/>
        <end position="263"/>
    </location>
</feature>
<dbReference type="Gene3D" id="3.20.20.210">
    <property type="match status" value="1"/>
</dbReference>
<feature type="non-terminal residue" evidence="2">
    <location>
        <position position="1"/>
    </location>
</feature>
<dbReference type="PANTHER" id="PTHR47099:SF1">
    <property type="entry name" value="METHYLCOBAMIDE:COM METHYLTRANSFERASE MTBA"/>
    <property type="match status" value="1"/>
</dbReference>
<dbReference type="SUPFAM" id="SSF51726">
    <property type="entry name" value="UROD/MetE-like"/>
    <property type="match status" value="1"/>
</dbReference>
<dbReference type="Pfam" id="PF01208">
    <property type="entry name" value="URO-D"/>
    <property type="match status" value="1"/>
</dbReference>
<dbReference type="AlphaFoldDB" id="X1DH49"/>
<dbReference type="InterPro" id="IPR038071">
    <property type="entry name" value="UROD/MetE-like_sf"/>
</dbReference>
<protein>
    <recommendedName>
        <fullName evidence="1">Uroporphyrinogen decarboxylase (URO-D) domain-containing protein</fullName>
    </recommendedName>
</protein>
<name>X1DH49_9ZZZZ</name>
<comment type="caution">
    <text evidence="2">The sequence shown here is derived from an EMBL/GenBank/DDBJ whole genome shotgun (WGS) entry which is preliminary data.</text>
</comment>
<dbReference type="GO" id="GO:0006779">
    <property type="term" value="P:porphyrin-containing compound biosynthetic process"/>
    <property type="evidence" value="ECO:0007669"/>
    <property type="project" value="InterPro"/>
</dbReference>
<organism evidence="2">
    <name type="scientific">marine sediment metagenome</name>
    <dbReference type="NCBI Taxonomy" id="412755"/>
    <lineage>
        <taxon>unclassified sequences</taxon>
        <taxon>metagenomes</taxon>
        <taxon>ecological metagenomes</taxon>
    </lineage>
</organism>
<evidence type="ECO:0000259" key="1">
    <source>
        <dbReference type="Pfam" id="PF01208"/>
    </source>
</evidence>
<reference evidence="2" key="1">
    <citation type="journal article" date="2014" name="Front. Microbiol.">
        <title>High frequency of phylogenetically diverse reductive dehalogenase-homologous genes in deep subseafloor sedimentary metagenomes.</title>
        <authorList>
            <person name="Kawai M."/>
            <person name="Futagami T."/>
            <person name="Toyoda A."/>
            <person name="Takaki Y."/>
            <person name="Nishi S."/>
            <person name="Hori S."/>
            <person name="Arai W."/>
            <person name="Tsubouchi T."/>
            <person name="Morono Y."/>
            <person name="Uchiyama I."/>
            <person name="Ito T."/>
            <person name="Fujiyama A."/>
            <person name="Inagaki F."/>
            <person name="Takami H."/>
        </authorList>
    </citation>
    <scope>NUCLEOTIDE SEQUENCE</scope>
    <source>
        <strain evidence="2">Expedition CK06-06</strain>
    </source>
</reference>
<dbReference type="EMBL" id="BART01019748">
    <property type="protein sequence ID" value="GAG95761.1"/>
    <property type="molecule type" value="Genomic_DNA"/>
</dbReference>
<dbReference type="InterPro" id="IPR000257">
    <property type="entry name" value="Uroporphyrinogen_deCOase"/>
</dbReference>
<dbReference type="GO" id="GO:0004853">
    <property type="term" value="F:uroporphyrinogen decarboxylase activity"/>
    <property type="evidence" value="ECO:0007669"/>
    <property type="project" value="InterPro"/>
</dbReference>
<sequence>THFPWAEFTEVEQVEEYEMPDADDPSRLEGVAEWAHHLHEETDYATIGMVGGPWGAFEICEHYMRGFDKFLIDLGTNKKLAEAMMDKCVDFALDMNRVLLDEVGEYLDIVQVGDDLGHQHGLIISPKMYRELIKPRHKKIYSEIHRRAPHVKLLYHSCGAIEPLIGDLIDVGVDILNPIQPLAKGMESDLLKEKYGDRLSFHGGIDLLRAMSEHGTLDDLRQEIDTRLSALAPGGGYILSPSHNIQPDSTPEKILEMYDYAKKKGTYPISS</sequence>